<dbReference type="Gene3D" id="3.90.180.10">
    <property type="entry name" value="Medium-chain alcohol dehydrogenases, catalytic domain"/>
    <property type="match status" value="2"/>
</dbReference>
<evidence type="ECO:0000313" key="4">
    <source>
        <dbReference type="EMBL" id="CAF4402215.1"/>
    </source>
</evidence>
<proteinExistence type="predicted"/>
<name>A0A815WGV3_9BILA</name>
<dbReference type="Proteomes" id="UP000663829">
    <property type="component" value="Unassembled WGS sequence"/>
</dbReference>
<dbReference type="GO" id="GO:0016491">
    <property type="term" value="F:oxidoreductase activity"/>
    <property type="evidence" value="ECO:0007669"/>
    <property type="project" value="InterPro"/>
</dbReference>
<evidence type="ECO:0000259" key="2">
    <source>
        <dbReference type="SMART" id="SM00829"/>
    </source>
</evidence>
<accession>A0A815WGV3</accession>
<dbReference type="Pfam" id="PF00107">
    <property type="entry name" value="ADH_zinc_N"/>
    <property type="match status" value="1"/>
</dbReference>
<dbReference type="SUPFAM" id="SSF50129">
    <property type="entry name" value="GroES-like"/>
    <property type="match status" value="1"/>
</dbReference>
<dbReference type="InterPro" id="IPR013149">
    <property type="entry name" value="ADH-like_C"/>
</dbReference>
<dbReference type="GO" id="GO:0016740">
    <property type="term" value="F:transferase activity"/>
    <property type="evidence" value="ECO:0007669"/>
    <property type="project" value="UniProtKB-KW"/>
</dbReference>
<comment type="caution">
    <text evidence="3">The sequence shown here is derived from an EMBL/GenBank/DDBJ whole genome shotgun (WGS) entry which is preliminary data.</text>
</comment>
<dbReference type="OrthoDB" id="9992527at2759"/>
<keyword evidence="5" id="KW-1185">Reference proteome</keyword>
<evidence type="ECO:0000256" key="1">
    <source>
        <dbReference type="ARBA" id="ARBA00022679"/>
    </source>
</evidence>
<dbReference type="EMBL" id="CAJNOQ010025961">
    <property type="protein sequence ID" value="CAF1541806.1"/>
    <property type="molecule type" value="Genomic_DNA"/>
</dbReference>
<dbReference type="CDD" id="cd05195">
    <property type="entry name" value="enoyl_red"/>
    <property type="match status" value="1"/>
</dbReference>
<dbReference type="InterPro" id="IPR011032">
    <property type="entry name" value="GroES-like_sf"/>
</dbReference>
<protein>
    <recommendedName>
        <fullName evidence="2">Enoyl reductase (ER) domain-containing protein</fullName>
    </recommendedName>
</protein>
<organism evidence="3 5">
    <name type="scientific">Didymodactylos carnosus</name>
    <dbReference type="NCBI Taxonomy" id="1234261"/>
    <lineage>
        <taxon>Eukaryota</taxon>
        <taxon>Metazoa</taxon>
        <taxon>Spiralia</taxon>
        <taxon>Gnathifera</taxon>
        <taxon>Rotifera</taxon>
        <taxon>Eurotatoria</taxon>
        <taxon>Bdelloidea</taxon>
        <taxon>Philodinida</taxon>
        <taxon>Philodinidae</taxon>
        <taxon>Didymodactylos</taxon>
    </lineage>
</organism>
<dbReference type="Pfam" id="PF08240">
    <property type="entry name" value="ADH_N"/>
    <property type="match status" value="1"/>
</dbReference>
<dbReference type="InterPro" id="IPR013154">
    <property type="entry name" value="ADH-like_N"/>
</dbReference>
<dbReference type="SUPFAM" id="SSF51735">
    <property type="entry name" value="NAD(P)-binding Rossmann-fold domains"/>
    <property type="match status" value="1"/>
</dbReference>
<dbReference type="InterPro" id="IPR020843">
    <property type="entry name" value="ER"/>
</dbReference>
<feature type="domain" description="Enoyl reductase (ER)" evidence="2">
    <location>
        <begin position="3"/>
        <end position="299"/>
    </location>
</feature>
<reference evidence="3" key="1">
    <citation type="submission" date="2021-02" db="EMBL/GenBank/DDBJ databases">
        <authorList>
            <person name="Nowell W R."/>
        </authorList>
    </citation>
    <scope>NUCLEOTIDE SEQUENCE</scope>
</reference>
<dbReference type="AlphaFoldDB" id="A0A815WGV3"/>
<evidence type="ECO:0000313" key="5">
    <source>
        <dbReference type="Proteomes" id="UP000663829"/>
    </source>
</evidence>
<dbReference type="InterPro" id="IPR050444">
    <property type="entry name" value="Polyketide_Synthase"/>
</dbReference>
<dbReference type="PANTHER" id="PTHR45681">
    <property type="entry name" value="POLYKETIDE SYNTHASE 44-RELATED"/>
    <property type="match status" value="1"/>
</dbReference>
<dbReference type="SMART" id="SM00829">
    <property type="entry name" value="PKS_ER"/>
    <property type="match status" value="1"/>
</dbReference>
<dbReference type="EMBL" id="CAJOBC010091598">
    <property type="protein sequence ID" value="CAF4402215.1"/>
    <property type="molecule type" value="Genomic_DNA"/>
</dbReference>
<dbReference type="Proteomes" id="UP000681722">
    <property type="component" value="Unassembled WGS sequence"/>
</dbReference>
<gene>
    <name evidence="3" type="ORF">GPM918_LOCUS38674</name>
    <name evidence="4" type="ORF">SRO942_LOCUS39512</name>
</gene>
<evidence type="ECO:0000313" key="3">
    <source>
        <dbReference type="EMBL" id="CAF1541806.1"/>
    </source>
</evidence>
<keyword evidence="1" id="KW-0808">Transferase</keyword>
<dbReference type="PANTHER" id="PTHR45681:SF6">
    <property type="entry name" value="POLYKETIDE SYNTHASE 37"/>
    <property type="match status" value="1"/>
</dbReference>
<dbReference type="InterPro" id="IPR036291">
    <property type="entry name" value="NAD(P)-bd_dom_sf"/>
</dbReference>
<sequence length="343" mass="39335">MISTTDKEEILSPTDVEIKVHSVGLNFRDILKGRGLFPHMEEFGIEYHQQHANARNEIVGSEFSGTIIRKGLQVKALNVNDTVIGATIHHGAFKSHVIVDQCLVVPIKKLISETTMKKLQYQLHIQHGVDIATVQYCQKIGAEIIVTAGTEEKREYLREQYGLKHIFSRDLSFVYNIRQLFPDGVNVILNSLSGIFLQESIKLLSNIGHFIELGKRDIYSQTNVSLFQLRNDCTFYVTDLTAVIEHHPKYIQTLLREILQYEEQNPINSFQPVHIYEPSQVIDAFRMFEQANHIGKLVLRITGSSEALQVEEEEIQQIKSIYARIYLLSCTIMQLIMYLMSQD</sequence>